<proteinExistence type="predicted"/>
<accession>A0ABR7GGN5</accession>
<sequence>MDIKTIKAMFDACYQAKRVRELLPPLPEGVSPSYIHYLDTITMLEKKGIRVKVSDISEALSLPRPGVTRTVKEMENRGYLHKQCSESDGRITYLLLTETGKELLKKYDREYFRKIQPFFDVISDDEAEVMMQTIEKMYQIMSERSISINER</sequence>
<keyword evidence="3" id="KW-1185">Reference proteome</keyword>
<dbReference type="InterPro" id="IPR000835">
    <property type="entry name" value="HTH_MarR-typ"/>
</dbReference>
<organism evidence="2 3">
    <name type="scientific">Roseburia lenta</name>
    <dbReference type="NCBI Taxonomy" id="2763061"/>
    <lineage>
        <taxon>Bacteria</taxon>
        <taxon>Bacillati</taxon>
        <taxon>Bacillota</taxon>
        <taxon>Clostridia</taxon>
        <taxon>Lachnospirales</taxon>
        <taxon>Lachnospiraceae</taxon>
        <taxon>Roseburia</taxon>
    </lineage>
</organism>
<evidence type="ECO:0000313" key="3">
    <source>
        <dbReference type="Proteomes" id="UP000643810"/>
    </source>
</evidence>
<evidence type="ECO:0000313" key="2">
    <source>
        <dbReference type="EMBL" id="MBC5685956.1"/>
    </source>
</evidence>
<dbReference type="InterPro" id="IPR036390">
    <property type="entry name" value="WH_DNA-bd_sf"/>
</dbReference>
<comment type="caution">
    <text evidence="2">The sequence shown here is derived from an EMBL/GenBank/DDBJ whole genome shotgun (WGS) entry which is preliminary data.</text>
</comment>
<dbReference type="InterPro" id="IPR036388">
    <property type="entry name" value="WH-like_DNA-bd_sf"/>
</dbReference>
<dbReference type="Proteomes" id="UP000643810">
    <property type="component" value="Unassembled WGS sequence"/>
</dbReference>
<dbReference type="PROSITE" id="PS50995">
    <property type="entry name" value="HTH_MARR_2"/>
    <property type="match status" value="1"/>
</dbReference>
<dbReference type="PANTHER" id="PTHR33164:SF89">
    <property type="entry name" value="MARR FAMILY REGULATORY PROTEIN"/>
    <property type="match status" value="1"/>
</dbReference>
<dbReference type="Pfam" id="PF12802">
    <property type="entry name" value="MarR_2"/>
    <property type="match status" value="1"/>
</dbReference>
<dbReference type="SMART" id="SM00347">
    <property type="entry name" value="HTH_MARR"/>
    <property type="match status" value="1"/>
</dbReference>
<dbReference type="SUPFAM" id="SSF46785">
    <property type="entry name" value="Winged helix' DNA-binding domain"/>
    <property type="match status" value="1"/>
</dbReference>
<gene>
    <name evidence="2" type="ORF">H8R94_04945</name>
</gene>
<dbReference type="RefSeq" id="WP_186854057.1">
    <property type="nucleotide sequence ID" value="NZ_JACOPG010000002.1"/>
</dbReference>
<evidence type="ECO:0000259" key="1">
    <source>
        <dbReference type="PROSITE" id="PS50995"/>
    </source>
</evidence>
<protein>
    <submittedName>
        <fullName evidence="2">MarR family transcriptional regulator</fullName>
    </submittedName>
</protein>
<dbReference type="PRINTS" id="PR00598">
    <property type="entry name" value="HTHMARR"/>
</dbReference>
<dbReference type="EMBL" id="JACOPG010000002">
    <property type="protein sequence ID" value="MBC5685956.1"/>
    <property type="molecule type" value="Genomic_DNA"/>
</dbReference>
<name>A0ABR7GGN5_9FIRM</name>
<dbReference type="InterPro" id="IPR039422">
    <property type="entry name" value="MarR/SlyA-like"/>
</dbReference>
<reference evidence="2 3" key="1">
    <citation type="submission" date="2020-08" db="EMBL/GenBank/DDBJ databases">
        <title>Genome public.</title>
        <authorList>
            <person name="Liu C."/>
            <person name="Sun Q."/>
        </authorList>
    </citation>
    <scope>NUCLEOTIDE SEQUENCE [LARGE SCALE GENOMIC DNA]</scope>
    <source>
        <strain evidence="2 3">NSJ-9</strain>
    </source>
</reference>
<feature type="domain" description="HTH marR-type" evidence="1">
    <location>
        <begin position="1"/>
        <end position="139"/>
    </location>
</feature>
<dbReference type="Gene3D" id="1.10.10.10">
    <property type="entry name" value="Winged helix-like DNA-binding domain superfamily/Winged helix DNA-binding domain"/>
    <property type="match status" value="1"/>
</dbReference>
<dbReference type="PANTHER" id="PTHR33164">
    <property type="entry name" value="TRANSCRIPTIONAL REGULATOR, MARR FAMILY"/>
    <property type="match status" value="1"/>
</dbReference>